<dbReference type="EMBL" id="CAEY01000176">
    <property type="status" value="NOT_ANNOTATED_CDS"/>
    <property type="molecule type" value="Genomic_DNA"/>
</dbReference>
<accession>T1KKJ3</accession>
<organism evidence="1 2">
    <name type="scientific">Tetranychus urticae</name>
    <name type="common">Two-spotted spider mite</name>
    <dbReference type="NCBI Taxonomy" id="32264"/>
    <lineage>
        <taxon>Eukaryota</taxon>
        <taxon>Metazoa</taxon>
        <taxon>Ecdysozoa</taxon>
        <taxon>Arthropoda</taxon>
        <taxon>Chelicerata</taxon>
        <taxon>Arachnida</taxon>
        <taxon>Acari</taxon>
        <taxon>Acariformes</taxon>
        <taxon>Trombidiformes</taxon>
        <taxon>Prostigmata</taxon>
        <taxon>Eleutherengona</taxon>
        <taxon>Raphignathae</taxon>
        <taxon>Tetranychoidea</taxon>
        <taxon>Tetranychidae</taxon>
        <taxon>Tetranychus</taxon>
    </lineage>
</organism>
<keyword evidence="2" id="KW-1185">Reference proteome</keyword>
<dbReference type="HOGENOM" id="CLU_3421551_0_0_1"/>
<sequence length="24" mass="2910">MVSMDYLEAINIWNIGFDFRKHLP</sequence>
<evidence type="ECO:0000313" key="1">
    <source>
        <dbReference type="EnsemblMetazoa" id="tetur13g03930.1"/>
    </source>
</evidence>
<name>T1KKJ3_TETUR</name>
<dbReference type="Proteomes" id="UP000015104">
    <property type="component" value="Unassembled WGS sequence"/>
</dbReference>
<dbReference type="EnsemblMetazoa" id="tetur13g03930.1">
    <property type="protein sequence ID" value="tetur13g03930.1"/>
    <property type="gene ID" value="tetur13g03930"/>
</dbReference>
<proteinExistence type="predicted"/>
<reference evidence="1" key="2">
    <citation type="submission" date="2015-06" db="UniProtKB">
        <authorList>
            <consortium name="EnsemblMetazoa"/>
        </authorList>
    </citation>
    <scope>IDENTIFICATION</scope>
</reference>
<dbReference type="AlphaFoldDB" id="T1KKJ3"/>
<reference evidence="2" key="1">
    <citation type="submission" date="2011-08" db="EMBL/GenBank/DDBJ databases">
        <authorList>
            <person name="Rombauts S."/>
        </authorList>
    </citation>
    <scope>NUCLEOTIDE SEQUENCE</scope>
    <source>
        <strain evidence="2">London</strain>
    </source>
</reference>
<protein>
    <submittedName>
        <fullName evidence="1">Uncharacterized protein</fullName>
    </submittedName>
</protein>
<evidence type="ECO:0000313" key="2">
    <source>
        <dbReference type="Proteomes" id="UP000015104"/>
    </source>
</evidence>